<evidence type="ECO:0000313" key="1">
    <source>
        <dbReference type="EMBL" id="KAK8770809.1"/>
    </source>
</evidence>
<gene>
    <name evidence="1" type="ORF">V5799_012728</name>
</gene>
<sequence length="139" mass="14894">METTLQQRAHQYKRDINQQHCARNLFVVPQRECRHLARTDSVSCPGGTPTVPSAQVAPAPLAALTEVVRDKVRQVAQAPPVPKVPSQFEARPTYASVVRRTAGYGPATPTPAMSNIGTCHATASGYGITQMSPVSSTTL</sequence>
<name>A0AAQ4E7U2_AMBAM</name>
<accession>A0AAQ4E7U2</accession>
<dbReference type="Proteomes" id="UP001321473">
    <property type="component" value="Unassembled WGS sequence"/>
</dbReference>
<dbReference type="AlphaFoldDB" id="A0AAQ4E7U2"/>
<reference evidence="1 2" key="1">
    <citation type="journal article" date="2023" name="Arcadia Sci">
        <title>De novo assembly of a long-read Amblyomma americanum tick genome.</title>
        <authorList>
            <person name="Chou S."/>
            <person name="Poskanzer K.E."/>
            <person name="Rollins M."/>
            <person name="Thuy-Boun P.S."/>
        </authorList>
    </citation>
    <scope>NUCLEOTIDE SEQUENCE [LARGE SCALE GENOMIC DNA]</scope>
    <source>
        <strain evidence="1">F_SG_1</strain>
        <tissue evidence="1">Salivary glands</tissue>
    </source>
</reference>
<comment type="caution">
    <text evidence="1">The sequence shown here is derived from an EMBL/GenBank/DDBJ whole genome shotgun (WGS) entry which is preliminary data.</text>
</comment>
<keyword evidence="2" id="KW-1185">Reference proteome</keyword>
<evidence type="ECO:0000313" key="2">
    <source>
        <dbReference type="Proteomes" id="UP001321473"/>
    </source>
</evidence>
<organism evidence="1 2">
    <name type="scientific">Amblyomma americanum</name>
    <name type="common">Lone star tick</name>
    <dbReference type="NCBI Taxonomy" id="6943"/>
    <lineage>
        <taxon>Eukaryota</taxon>
        <taxon>Metazoa</taxon>
        <taxon>Ecdysozoa</taxon>
        <taxon>Arthropoda</taxon>
        <taxon>Chelicerata</taxon>
        <taxon>Arachnida</taxon>
        <taxon>Acari</taxon>
        <taxon>Parasitiformes</taxon>
        <taxon>Ixodida</taxon>
        <taxon>Ixodoidea</taxon>
        <taxon>Ixodidae</taxon>
        <taxon>Amblyomminae</taxon>
        <taxon>Amblyomma</taxon>
    </lineage>
</organism>
<dbReference type="EMBL" id="JARKHS020020535">
    <property type="protein sequence ID" value="KAK8770809.1"/>
    <property type="molecule type" value="Genomic_DNA"/>
</dbReference>
<proteinExistence type="predicted"/>
<protein>
    <submittedName>
        <fullName evidence="1">Uncharacterized protein</fullName>
    </submittedName>
</protein>